<reference evidence="1 2" key="1">
    <citation type="journal article" date="2019" name="BMC Genomics">
        <title>Chromosome level assembly and comparative genome analysis confirm lager-brewing yeasts originated from a single hybridization.</title>
        <authorList>
            <person name="Salazar A.N."/>
            <person name="Gorter de Vries A.R."/>
            <person name="van den Broek M."/>
            <person name="Brouwers N."/>
            <person name="de la Torre Cortes P."/>
            <person name="Kuijpers N.G.A."/>
            <person name="Daran J.G."/>
            <person name="Abeel T."/>
        </authorList>
    </citation>
    <scope>NUCLEOTIDE SEQUENCE [LARGE SCALE GENOMIC DNA]</scope>
    <source>
        <strain evidence="1 2">CBS 1483</strain>
    </source>
</reference>
<dbReference type="NCBIfam" id="TIGR01549">
    <property type="entry name" value="HAD-SF-IA-v1"/>
    <property type="match status" value="1"/>
</dbReference>
<dbReference type="InterPro" id="IPR044924">
    <property type="entry name" value="HAD-SF_hydro_IA_REG-2-like_cap"/>
</dbReference>
<dbReference type="InterPro" id="IPR036412">
    <property type="entry name" value="HAD-like_sf"/>
</dbReference>
<dbReference type="AlphaFoldDB" id="A0A6C1DYE5"/>
<dbReference type="InterPro" id="IPR006439">
    <property type="entry name" value="HAD-SF_hydro_IA"/>
</dbReference>
<dbReference type="SFLD" id="SFLDS00003">
    <property type="entry name" value="Haloacid_Dehalogenase"/>
    <property type="match status" value="1"/>
</dbReference>
<dbReference type="PANTHER" id="PTHR46191">
    <property type="match status" value="1"/>
</dbReference>
<evidence type="ECO:0000313" key="1">
    <source>
        <dbReference type="EMBL" id="QID81643.1"/>
    </source>
</evidence>
<dbReference type="CDD" id="cd16415">
    <property type="entry name" value="HAD_dREG-2_like"/>
    <property type="match status" value="1"/>
</dbReference>
<dbReference type="InterPro" id="IPR023214">
    <property type="entry name" value="HAD_sf"/>
</dbReference>
<dbReference type="NCBIfam" id="TIGR02252">
    <property type="entry name" value="DREG-2"/>
    <property type="match status" value="1"/>
</dbReference>
<dbReference type="SUPFAM" id="SSF56784">
    <property type="entry name" value="HAD-like"/>
    <property type="match status" value="1"/>
</dbReference>
<protein>
    <submittedName>
        <fullName evidence="1">Uncharacterized protein</fullName>
    </submittedName>
</protein>
<dbReference type="SFLD" id="SFLDG01129">
    <property type="entry name" value="C1.5:_HAD__Beta-PGM__Phosphata"/>
    <property type="match status" value="1"/>
</dbReference>
<keyword evidence="2" id="KW-1185">Reference proteome</keyword>
<proteinExistence type="predicted"/>
<dbReference type="Proteomes" id="UP000501346">
    <property type="component" value="Chromosome ScXIII"/>
</dbReference>
<evidence type="ECO:0000313" key="2">
    <source>
        <dbReference type="Proteomes" id="UP000501346"/>
    </source>
</evidence>
<dbReference type="GO" id="GO:0016791">
    <property type="term" value="F:phosphatase activity"/>
    <property type="evidence" value="ECO:0007669"/>
    <property type="project" value="UniProtKB-ARBA"/>
</dbReference>
<gene>
    <name evidence="1" type="ORF">GRS66_004034</name>
</gene>
<dbReference type="Gene3D" id="1.10.150.720">
    <property type="entry name" value="Haloacid dehalogenase-like hydrolase"/>
    <property type="match status" value="1"/>
</dbReference>
<dbReference type="EMBL" id="CP048994">
    <property type="protein sequence ID" value="QID81643.1"/>
    <property type="molecule type" value="Genomic_DNA"/>
</dbReference>
<dbReference type="Pfam" id="PF00702">
    <property type="entry name" value="Hydrolase"/>
    <property type="match status" value="1"/>
</dbReference>
<dbReference type="Gene3D" id="3.40.50.1000">
    <property type="entry name" value="HAD superfamily/HAD-like"/>
    <property type="match status" value="1"/>
</dbReference>
<dbReference type="GO" id="GO:0005634">
    <property type="term" value="C:nucleus"/>
    <property type="evidence" value="ECO:0007669"/>
    <property type="project" value="TreeGrafter"/>
</dbReference>
<name>A0A6C1DYE5_SACPS</name>
<dbReference type="OrthoDB" id="444127at2759"/>
<sequence length="302" mass="35168">MTYPKRIPINAWSEVHRVARPLIITFDAYNTLYATKLPVMEQYCIVGRKYGIKANPSTLTNNFPHVFKKLKEDYPQYGKYSGIKPEQWWSILIRNVFAPNEIPDEMINEILMRFEGFDSYFVYPDLIKFLKDLKSRHPDVILGIVSNTDPIFYKLLKNIGLFETFSGHVYLSYELNLAKPDRAIFQYALDDIISKQPHLLEKYTSEEILQHCFHIGDELKNDLEGAEAAGWTGILLDRNDKYGFLSNSISKPMRDEYKLSIDKIDNNSINTWEASTKQTDTLQLSERKYVVSNLEVLEELFP</sequence>
<dbReference type="PANTHER" id="PTHR46191:SF2">
    <property type="entry name" value="HALOACID DEHALOGENASE-LIKE HYDROLASE DOMAIN-CONTAINING PROTEIN 3"/>
    <property type="match status" value="1"/>
</dbReference>
<dbReference type="InterPro" id="IPR051828">
    <property type="entry name" value="HAD-like_hydrolase_domain"/>
</dbReference>
<accession>A0A6C1DYE5</accession>
<organism evidence="1 2">
    <name type="scientific">Saccharomyces pastorianus</name>
    <name type="common">Lager yeast</name>
    <name type="synonym">Saccharomyces cerevisiae x Saccharomyces eubayanus</name>
    <dbReference type="NCBI Taxonomy" id="27292"/>
    <lineage>
        <taxon>Eukaryota</taxon>
        <taxon>Fungi</taxon>
        <taxon>Dikarya</taxon>
        <taxon>Ascomycota</taxon>
        <taxon>Saccharomycotina</taxon>
        <taxon>Saccharomycetes</taxon>
        <taxon>Saccharomycetales</taxon>
        <taxon>Saccharomycetaceae</taxon>
        <taxon>Saccharomyces</taxon>
    </lineage>
</organism>
<dbReference type="InterPro" id="IPR011949">
    <property type="entry name" value="HAD-SF_hydro_IA_REG-2-like"/>
</dbReference>